<reference evidence="1" key="1">
    <citation type="submission" date="2013-07" db="EMBL/GenBank/DDBJ databases">
        <title>The genome of Eucalyptus grandis.</title>
        <authorList>
            <person name="Schmutz J."/>
            <person name="Hayes R."/>
            <person name="Myburg A."/>
            <person name="Tuskan G."/>
            <person name="Grattapaglia D."/>
            <person name="Rokhsar D.S."/>
        </authorList>
    </citation>
    <scope>NUCLEOTIDE SEQUENCE</scope>
    <source>
        <tissue evidence="1">Leaf extractions</tissue>
    </source>
</reference>
<organism evidence="1">
    <name type="scientific">Eucalyptus grandis</name>
    <name type="common">Flooded gum</name>
    <dbReference type="NCBI Taxonomy" id="71139"/>
    <lineage>
        <taxon>Eukaryota</taxon>
        <taxon>Viridiplantae</taxon>
        <taxon>Streptophyta</taxon>
        <taxon>Embryophyta</taxon>
        <taxon>Tracheophyta</taxon>
        <taxon>Spermatophyta</taxon>
        <taxon>Magnoliopsida</taxon>
        <taxon>eudicotyledons</taxon>
        <taxon>Gunneridae</taxon>
        <taxon>Pentapetalae</taxon>
        <taxon>rosids</taxon>
        <taxon>malvids</taxon>
        <taxon>Myrtales</taxon>
        <taxon>Myrtaceae</taxon>
        <taxon>Myrtoideae</taxon>
        <taxon>Eucalypteae</taxon>
        <taxon>Eucalyptus</taxon>
    </lineage>
</organism>
<dbReference type="InParanoid" id="A0A059AQV0"/>
<dbReference type="AlphaFoldDB" id="A0A059AQV0"/>
<dbReference type="EMBL" id="KK198761">
    <property type="protein sequence ID" value="KCW56223.1"/>
    <property type="molecule type" value="Genomic_DNA"/>
</dbReference>
<dbReference type="Gramene" id="KCW56223">
    <property type="protein sequence ID" value="KCW56223"/>
    <property type="gene ID" value="EUGRSUZ_I01974"/>
</dbReference>
<proteinExistence type="predicted"/>
<gene>
    <name evidence="1" type="ORF">EUGRSUZ_I01974</name>
</gene>
<protein>
    <submittedName>
        <fullName evidence="1">Uncharacterized protein</fullName>
    </submittedName>
</protein>
<accession>A0A059AQV0</accession>
<evidence type="ECO:0000313" key="1">
    <source>
        <dbReference type="EMBL" id="KCW56223.1"/>
    </source>
</evidence>
<sequence length="83" mass="9635">MAINMIQHWPAKPTFLQLRLSCNYNTAIIHDLRQQFQAPSEESVKNCAGCCWIASKNISIHRKIWVHSYQFELAVYLLFGSHS</sequence>
<name>A0A059AQV0_EUCGR</name>